<keyword evidence="3 7" id="KW-1133">Transmembrane helix</keyword>
<feature type="transmembrane region" description="Helical" evidence="7">
    <location>
        <begin position="137"/>
        <end position="163"/>
    </location>
</feature>
<feature type="transmembrane region" description="Helical" evidence="7">
    <location>
        <begin position="332"/>
        <end position="353"/>
    </location>
</feature>
<name>A0A4Q7VW20_9BURK</name>
<dbReference type="PANTHER" id="PTHR21624">
    <property type="entry name" value="STEROL DESATURASE-RELATED PROTEIN"/>
    <property type="match status" value="1"/>
</dbReference>
<evidence type="ECO:0000256" key="6">
    <source>
        <dbReference type="ARBA" id="ARBA00023136"/>
    </source>
</evidence>
<evidence type="ECO:0000256" key="7">
    <source>
        <dbReference type="SAM" id="Phobius"/>
    </source>
</evidence>
<feature type="transmembrane region" description="Helical" evidence="7">
    <location>
        <begin position="78"/>
        <end position="95"/>
    </location>
</feature>
<dbReference type="Pfam" id="PF04116">
    <property type="entry name" value="FA_hydroxylase"/>
    <property type="match status" value="1"/>
</dbReference>
<dbReference type="InterPro" id="IPR006694">
    <property type="entry name" value="Fatty_acid_hydroxylase"/>
</dbReference>
<evidence type="ECO:0000259" key="8">
    <source>
        <dbReference type="Pfam" id="PF04116"/>
    </source>
</evidence>
<dbReference type="InterPro" id="IPR051689">
    <property type="entry name" value="Sterol_desaturase/TMEM195"/>
</dbReference>
<evidence type="ECO:0000256" key="5">
    <source>
        <dbReference type="ARBA" id="ARBA00023098"/>
    </source>
</evidence>
<evidence type="ECO:0000256" key="3">
    <source>
        <dbReference type="ARBA" id="ARBA00022989"/>
    </source>
</evidence>
<feature type="transmembrane region" description="Helical" evidence="7">
    <location>
        <begin position="44"/>
        <end position="66"/>
    </location>
</feature>
<keyword evidence="4" id="KW-0560">Oxidoreductase</keyword>
<organism evidence="9 10">
    <name type="scientific">Rivibacter subsaxonicus</name>
    <dbReference type="NCBI Taxonomy" id="457575"/>
    <lineage>
        <taxon>Bacteria</taxon>
        <taxon>Pseudomonadati</taxon>
        <taxon>Pseudomonadota</taxon>
        <taxon>Betaproteobacteria</taxon>
        <taxon>Burkholderiales</taxon>
        <taxon>Rivibacter</taxon>
    </lineage>
</organism>
<dbReference type="GO" id="GO:0005506">
    <property type="term" value="F:iron ion binding"/>
    <property type="evidence" value="ECO:0007669"/>
    <property type="project" value="InterPro"/>
</dbReference>
<sequence>MTSAQIIVLATPVFLALIALEWWVGRRRGRDTYRLSDALSSIGLGIGSQIVGVFGGALMLAIYVLAHRHLALFELSASHWWVWVAGLVLYDLCYYWHHRLGHTVALFWAAHVVHHQSEDYNLSTALRQTGSGWIGGWLFYLPMAILGFPPLVYAIVALIDLLYQYWVHTQQIGKLGWFDRWFCAPSNHRVHHAVNDRYLDRNYGGIFLVWDRLFGSFEPEHDDEPCVYGTRSPLRSWNPLWANLEVYAALAHDSWHARSWADKLRVWFKPPGWRPADVAARFPKPAFDLARARDERFDPQLTRATQRNAALLFLALLGATSLYLWFVHTLPLALQVGGGALIIAGLCAVGALCTPRRAALAAAAEQVDAGVA</sequence>
<feature type="transmembrane region" description="Helical" evidence="7">
    <location>
        <begin position="6"/>
        <end position="24"/>
    </location>
</feature>
<accession>A0A4Q7VW20</accession>
<dbReference type="GO" id="GO:0012505">
    <property type="term" value="C:endomembrane system"/>
    <property type="evidence" value="ECO:0007669"/>
    <property type="project" value="UniProtKB-SubCell"/>
</dbReference>
<dbReference type="PANTHER" id="PTHR21624:SF1">
    <property type="entry name" value="ALKYLGLYCEROL MONOOXYGENASE"/>
    <property type="match status" value="1"/>
</dbReference>
<dbReference type="GO" id="GO:0016020">
    <property type="term" value="C:membrane"/>
    <property type="evidence" value="ECO:0007669"/>
    <property type="project" value="GOC"/>
</dbReference>
<comment type="caution">
    <text evidence="9">The sequence shown here is derived from an EMBL/GenBank/DDBJ whole genome shotgun (WGS) entry which is preliminary data.</text>
</comment>
<dbReference type="GO" id="GO:0050479">
    <property type="term" value="F:glyceryl-ether monooxygenase activity"/>
    <property type="evidence" value="ECO:0007669"/>
    <property type="project" value="TreeGrafter"/>
</dbReference>
<reference evidence="9 10" key="1">
    <citation type="submission" date="2019-02" db="EMBL/GenBank/DDBJ databases">
        <title>Genomic Encyclopedia of Type Strains, Phase IV (KMG-IV): sequencing the most valuable type-strain genomes for metagenomic binning, comparative biology and taxonomic classification.</title>
        <authorList>
            <person name="Goeker M."/>
        </authorList>
    </citation>
    <scope>NUCLEOTIDE SEQUENCE [LARGE SCALE GENOMIC DNA]</scope>
    <source>
        <strain evidence="9 10">DSM 19570</strain>
    </source>
</reference>
<dbReference type="GO" id="GO:0008610">
    <property type="term" value="P:lipid biosynthetic process"/>
    <property type="evidence" value="ECO:0007669"/>
    <property type="project" value="InterPro"/>
</dbReference>
<dbReference type="Proteomes" id="UP000293671">
    <property type="component" value="Unassembled WGS sequence"/>
</dbReference>
<keyword evidence="6 7" id="KW-0472">Membrane</keyword>
<comment type="subcellular location">
    <subcellularLocation>
        <location evidence="1">Endomembrane system</location>
        <topology evidence="1">Multi-pass membrane protein</topology>
    </subcellularLocation>
</comment>
<feature type="transmembrane region" description="Helical" evidence="7">
    <location>
        <begin position="309"/>
        <end position="326"/>
    </location>
</feature>
<evidence type="ECO:0000256" key="1">
    <source>
        <dbReference type="ARBA" id="ARBA00004127"/>
    </source>
</evidence>
<evidence type="ECO:0000256" key="2">
    <source>
        <dbReference type="ARBA" id="ARBA00022692"/>
    </source>
</evidence>
<keyword evidence="10" id="KW-1185">Reference proteome</keyword>
<protein>
    <submittedName>
        <fullName evidence="9">Sterol desaturase/sphingolipid hydroxylase (Fatty acid hydroxylase superfamily)</fullName>
    </submittedName>
</protein>
<keyword evidence="5" id="KW-0443">Lipid metabolism</keyword>
<evidence type="ECO:0000313" key="10">
    <source>
        <dbReference type="Proteomes" id="UP000293671"/>
    </source>
</evidence>
<evidence type="ECO:0000313" key="9">
    <source>
        <dbReference type="EMBL" id="RZU00519.1"/>
    </source>
</evidence>
<dbReference type="GO" id="GO:0006643">
    <property type="term" value="P:membrane lipid metabolic process"/>
    <property type="evidence" value="ECO:0007669"/>
    <property type="project" value="TreeGrafter"/>
</dbReference>
<keyword evidence="2 7" id="KW-0812">Transmembrane</keyword>
<dbReference type="AlphaFoldDB" id="A0A4Q7VW20"/>
<dbReference type="EMBL" id="SHKP01000005">
    <property type="protein sequence ID" value="RZU00519.1"/>
    <property type="molecule type" value="Genomic_DNA"/>
</dbReference>
<dbReference type="RefSeq" id="WP_130430975.1">
    <property type="nucleotide sequence ID" value="NZ_SHKP01000005.1"/>
</dbReference>
<proteinExistence type="predicted"/>
<evidence type="ECO:0000256" key="4">
    <source>
        <dbReference type="ARBA" id="ARBA00023002"/>
    </source>
</evidence>
<dbReference type="OrthoDB" id="9770329at2"/>
<gene>
    <name evidence="9" type="ORF">EV670_1219</name>
</gene>
<feature type="domain" description="Fatty acid hydroxylase" evidence="8">
    <location>
        <begin position="83"/>
        <end position="216"/>
    </location>
</feature>